<feature type="transmembrane region" description="Helical" evidence="7">
    <location>
        <begin position="31"/>
        <end position="49"/>
    </location>
</feature>
<organism evidence="10 11">
    <name type="scientific">Caldithrix abyssi DSM 13497</name>
    <dbReference type="NCBI Taxonomy" id="880073"/>
    <lineage>
        <taxon>Bacteria</taxon>
        <taxon>Pseudomonadati</taxon>
        <taxon>Calditrichota</taxon>
        <taxon>Calditrichia</taxon>
        <taxon>Calditrichales</taxon>
        <taxon>Calditrichaceae</taxon>
        <taxon>Caldithrix</taxon>
    </lineage>
</organism>
<evidence type="ECO:0000256" key="4">
    <source>
        <dbReference type="ARBA" id="ARBA00022989"/>
    </source>
</evidence>
<evidence type="ECO:0000256" key="2">
    <source>
        <dbReference type="ARBA" id="ARBA00022475"/>
    </source>
</evidence>
<keyword evidence="3 7" id="KW-0812">Transmembrane</keyword>
<dbReference type="PANTHER" id="PTHR32309">
    <property type="entry name" value="TYROSINE-PROTEIN KINASE"/>
    <property type="match status" value="1"/>
</dbReference>
<comment type="subcellular location">
    <subcellularLocation>
        <location evidence="1">Cell membrane</location>
        <topology evidence="1">Multi-pass membrane protein</topology>
    </subcellularLocation>
</comment>
<keyword evidence="2" id="KW-1003">Cell membrane</keyword>
<keyword evidence="4 7" id="KW-1133">Transmembrane helix</keyword>
<evidence type="ECO:0000256" key="6">
    <source>
        <dbReference type="SAM" id="Coils"/>
    </source>
</evidence>
<dbReference type="InterPro" id="IPR050445">
    <property type="entry name" value="Bact_polysacc_biosynth/exp"/>
</dbReference>
<evidence type="ECO:0000313" key="12">
    <source>
        <dbReference type="Proteomes" id="UP000183868"/>
    </source>
</evidence>
<dbReference type="OrthoDB" id="1522571at2"/>
<dbReference type="RefSeq" id="WP_006929027.1">
    <property type="nucleotide sequence ID" value="NZ_CM001402.1"/>
</dbReference>
<dbReference type="Proteomes" id="UP000004671">
    <property type="component" value="Chromosome"/>
</dbReference>
<name>H1XWK9_CALAY</name>
<evidence type="ECO:0000313" key="11">
    <source>
        <dbReference type="Proteomes" id="UP000004671"/>
    </source>
</evidence>
<evidence type="ECO:0000313" key="10">
    <source>
        <dbReference type="EMBL" id="EHO41847.1"/>
    </source>
</evidence>
<evidence type="ECO:0000256" key="7">
    <source>
        <dbReference type="SAM" id="Phobius"/>
    </source>
</evidence>
<dbReference type="GO" id="GO:0004713">
    <property type="term" value="F:protein tyrosine kinase activity"/>
    <property type="evidence" value="ECO:0007669"/>
    <property type="project" value="TreeGrafter"/>
</dbReference>
<dbReference type="Pfam" id="PF02706">
    <property type="entry name" value="Wzz"/>
    <property type="match status" value="1"/>
</dbReference>
<dbReference type="STRING" id="880073.Cabys_1020"/>
<dbReference type="EMBL" id="CP018099">
    <property type="protein sequence ID" value="APF17771.1"/>
    <property type="molecule type" value="Genomic_DNA"/>
</dbReference>
<reference evidence="9 12" key="2">
    <citation type="submission" date="2016-11" db="EMBL/GenBank/DDBJ databases">
        <title>Genomic analysis of Caldithrix abyssi and proposal of a novel bacterial phylum Caldithrichaeota.</title>
        <authorList>
            <person name="Kublanov I."/>
            <person name="Sigalova O."/>
            <person name="Gavrilov S."/>
            <person name="Lebedinsky A."/>
            <person name="Ivanova N."/>
            <person name="Daum C."/>
            <person name="Reddy T."/>
            <person name="Klenk H.P."/>
            <person name="Goker M."/>
            <person name="Reva O."/>
            <person name="Miroshnichenko M."/>
            <person name="Kyprides N."/>
            <person name="Woyke T."/>
            <person name="Gelfand M."/>
        </authorList>
    </citation>
    <scope>NUCLEOTIDE SEQUENCE [LARGE SCALE GENOMIC DNA]</scope>
    <source>
        <strain evidence="9 12">LF13</strain>
    </source>
</reference>
<dbReference type="EMBL" id="CM001402">
    <property type="protein sequence ID" value="EHO41847.1"/>
    <property type="molecule type" value="Genomic_DNA"/>
</dbReference>
<evidence type="ECO:0000313" key="9">
    <source>
        <dbReference type="EMBL" id="APF17771.1"/>
    </source>
</evidence>
<dbReference type="InterPro" id="IPR003856">
    <property type="entry name" value="LPS_length_determ_N"/>
</dbReference>
<sequence length="389" mass="45327">MEKKLNKTENKTVNYITIFDFITTFFKNYKVIKKVFIIFLILGIIYAIIMPKKYKSSSMVVAEINTNEVFNTVNRFNVLKDLGFNFGNTSATSLSPDAYPKIIKSRDVLLPVIHDRFKITGKDSTILMDYLIDKNFYYYLKKVTIKLPITIYRLIFPRKKNIAFDDKNNSILILDKNEEYAINILRKKVITVRIDEETGLIIVDVETKEPSLSAQVNKAILESFRKKIQKIYDQKNNENLKFIALQIATAEQDLSQAEQRIIDFVEKNSSPQTITLQLELERLKREVALRTNILNELQLQYALTKIDLKKKEPIVRIVSSPFVPINPSGINKIILIIIFGFMGILIGIVYSVFKLIIEVYSYDPINNKKIEEIKQYFSLHWKKKNKKIE</sequence>
<dbReference type="PANTHER" id="PTHR32309:SF13">
    <property type="entry name" value="FERRIC ENTEROBACTIN TRANSPORT PROTEIN FEPE"/>
    <property type="match status" value="1"/>
</dbReference>
<dbReference type="HOGENOM" id="CLU_709187_0_0_0"/>
<keyword evidence="11" id="KW-1185">Reference proteome</keyword>
<gene>
    <name evidence="9" type="ORF">Cabys_1020</name>
    <name evidence="10" type="ORF">Calab_2237</name>
</gene>
<evidence type="ECO:0000259" key="8">
    <source>
        <dbReference type="Pfam" id="PF02706"/>
    </source>
</evidence>
<proteinExistence type="predicted"/>
<dbReference type="AlphaFoldDB" id="H1XWK9"/>
<keyword evidence="6" id="KW-0175">Coiled coil</keyword>
<protein>
    <submittedName>
        <fullName evidence="9">Chain length determinant protein</fullName>
    </submittedName>
    <submittedName>
        <fullName evidence="10">Lipopolysaccharide biosynthesis protein</fullName>
    </submittedName>
</protein>
<dbReference type="KEGG" id="caby:Cabys_1020"/>
<dbReference type="PaxDb" id="880073-Calab_2237"/>
<evidence type="ECO:0000256" key="1">
    <source>
        <dbReference type="ARBA" id="ARBA00004651"/>
    </source>
</evidence>
<feature type="coiled-coil region" evidence="6">
    <location>
        <begin position="240"/>
        <end position="300"/>
    </location>
</feature>
<evidence type="ECO:0000256" key="5">
    <source>
        <dbReference type="ARBA" id="ARBA00023136"/>
    </source>
</evidence>
<keyword evidence="5 7" id="KW-0472">Membrane</keyword>
<feature type="transmembrane region" description="Helical" evidence="7">
    <location>
        <begin position="333"/>
        <end position="353"/>
    </location>
</feature>
<reference evidence="10 11" key="1">
    <citation type="submission" date="2011-09" db="EMBL/GenBank/DDBJ databases">
        <title>The permanent draft genome of Caldithrix abyssi DSM 13497.</title>
        <authorList>
            <consortium name="US DOE Joint Genome Institute (JGI-PGF)"/>
            <person name="Lucas S."/>
            <person name="Han J."/>
            <person name="Lapidus A."/>
            <person name="Bruce D."/>
            <person name="Goodwin L."/>
            <person name="Pitluck S."/>
            <person name="Peters L."/>
            <person name="Kyrpides N."/>
            <person name="Mavromatis K."/>
            <person name="Ivanova N."/>
            <person name="Mikhailova N."/>
            <person name="Chertkov O."/>
            <person name="Detter J.C."/>
            <person name="Tapia R."/>
            <person name="Han C."/>
            <person name="Land M."/>
            <person name="Hauser L."/>
            <person name="Markowitz V."/>
            <person name="Cheng J.-F."/>
            <person name="Hugenholtz P."/>
            <person name="Woyke T."/>
            <person name="Wu D."/>
            <person name="Spring S."/>
            <person name="Brambilla E."/>
            <person name="Klenk H.-P."/>
            <person name="Eisen J.A."/>
        </authorList>
    </citation>
    <scope>NUCLEOTIDE SEQUENCE [LARGE SCALE GENOMIC DNA]</scope>
    <source>
        <strain evidence="10 11">DSM 13497</strain>
    </source>
</reference>
<feature type="domain" description="Polysaccharide chain length determinant N-terminal" evidence="8">
    <location>
        <begin position="16"/>
        <end position="114"/>
    </location>
</feature>
<dbReference type="eggNOG" id="COG3206">
    <property type="taxonomic scope" value="Bacteria"/>
</dbReference>
<dbReference type="GO" id="GO:0005886">
    <property type="term" value="C:plasma membrane"/>
    <property type="evidence" value="ECO:0007669"/>
    <property type="project" value="UniProtKB-SubCell"/>
</dbReference>
<dbReference type="Proteomes" id="UP000183868">
    <property type="component" value="Chromosome"/>
</dbReference>
<accession>H1XWK9</accession>
<evidence type="ECO:0000256" key="3">
    <source>
        <dbReference type="ARBA" id="ARBA00022692"/>
    </source>
</evidence>